<name>A0ABV5VDL2_9ACTN</name>
<accession>A0ABV5VDL2</accession>
<proteinExistence type="predicted"/>
<keyword evidence="2" id="KW-1185">Reference proteome</keyword>
<comment type="caution">
    <text evidence="1">The sequence shown here is derived from an EMBL/GenBank/DDBJ whole genome shotgun (WGS) entry which is preliminary data.</text>
</comment>
<reference evidence="1 2" key="1">
    <citation type="submission" date="2024-09" db="EMBL/GenBank/DDBJ databases">
        <authorList>
            <person name="Sun Q."/>
            <person name="Mori K."/>
        </authorList>
    </citation>
    <scope>NUCLEOTIDE SEQUENCE [LARGE SCALE GENOMIC DNA]</scope>
    <source>
        <strain evidence="1 2">JCM 10918</strain>
    </source>
</reference>
<sequence length="495" mass="54625">MDVHDSFTSSYARLRPLIQELGGLPERWDDAPARVLSDVRAALRYWTEQYERPAQADDVPPARSGAPGIALFLAREDARLERLALHLFRGLLSPEEARKRADLTCVLFYESIATDVARAARRGSPGPDPDARPNVLDAAPGTSDAALPVVAASLLWASRASGLHGRFDAESQARIARRKYAVVKGALDTARELLSRHEANVLEELTCKVEEQLRHCDCSLACWLMALSDIELFEAQLWQRHEWAAPLREPGLTPSNPELDHILVPAQDGTSSAPGDARDLAVLENIEAQVLDEITDPASASADATPEHLYAERLLKTLRDVAAHDVVAWRHPGRSALVHILRDIDIALAECSDCGADDKPSVSFAQVVTETVEVHRRRLESWAGRRRAAAQGAREVGGKLRGICEFEYVKLLAEMADRLFDGAATVENKRHIRFLSEEAAEAAIPALERELGSEDIWNLGSKVRLPRPSAFGLRMKRARTCRCPRHQEMLQGTGS</sequence>
<dbReference type="Proteomes" id="UP001589703">
    <property type="component" value="Unassembled WGS sequence"/>
</dbReference>
<evidence type="ECO:0000313" key="2">
    <source>
        <dbReference type="Proteomes" id="UP001589703"/>
    </source>
</evidence>
<dbReference type="EMBL" id="JBHMAR010000011">
    <property type="protein sequence ID" value="MFB9735914.1"/>
    <property type="molecule type" value="Genomic_DNA"/>
</dbReference>
<protein>
    <submittedName>
        <fullName evidence="1">Uncharacterized protein</fullName>
    </submittedName>
</protein>
<dbReference type="RefSeq" id="WP_383224619.1">
    <property type="nucleotide sequence ID" value="NZ_JBHMAR010000011.1"/>
</dbReference>
<gene>
    <name evidence="1" type="ORF">ACFFRO_12335</name>
</gene>
<evidence type="ECO:0000313" key="1">
    <source>
        <dbReference type="EMBL" id="MFB9735914.1"/>
    </source>
</evidence>
<organism evidence="1 2">
    <name type="scientific">Streptomyces thermocoprophilus</name>
    <dbReference type="NCBI Taxonomy" id="78356"/>
    <lineage>
        <taxon>Bacteria</taxon>
        <taxon>Bacillati</taxon>
        <taxon>Actinomycetota</taxon>
        <taxon>Actinomycetes</taxon>
        <taxon>Kitasatosporales</taxon>
        <taxon>Streptomycetaceae</taxon>
        <taxon>Streptomyces</taxon>
    </lineage>
</organism>